<proteinExistence type="inferred from homology"/>
<dbReference type="KEGG" id="gur:Gura_1147"/>
<evidence type="ECO:0000256" key="5">
    <source>
        <dbReference type="ARBA" id="ARBA00023054"/>
    </source>
</evidence>
<dbReference type="RefSeq" id="WP_011938073.1">
    <property type="nucleotide sequence ID" value="NC_009483.1"/>
</dbReference>
<dbReference type="Gene3D" id="2.40.50.100">
    <property type="match status" value="2"/>
</dbReference>
<dbReference type="SUPFAM" id="SSF111369">
    <property type="entry name" value="HlyD-like secretion proteins"/>
    <property type="match status" value="2"/>
</dbReference>
<keyword evidence="5 6" id="KW-0175">Coiled coil</keyword>
<name>A5GAN9_GEOUR</name>
<keyword evidence="10" id="KW-1185">Reference proteome</keyword>
<evidence type="ECO:0000256" key="1">
    <source>
        <dbReference type="ARBA" id="ARBA00004418"/>
    </source>
</evidence>
<feature type="domain" description="YbhG-like alpha-helical hairpin" evidence="7">
    <location>
        <begin position="75"/>
        <end position="202"/>
    </location>
</feature>
<comment type="similarity">
    <text evidence="2">Belongs to the UPF0194 family.</text>
</comment>
<evidence type="ECO:0000256" key="6">
    <source>
        <dbReference type="SAM" id="Coils"/>
    </source>
</evidence>
<dbReference type="Gene3D" id="1.10.287.470">
    <property type="entry name" value="Helix hairpin bin"/>
    <property type="match status" value="2"/>
</dbReference>
<dbReference type="InterPro" id="IPR058792">
    <property type="entry name" value="Beta-barrel_RND_2"/>
</dbReference>
<evidence type="ECO:0000256" key="3">
    <source>
        <dbReference type="ARBA" id="ARBA00022729"/>
    </source>
</evidence>
<evidence type="ECO:0000313" key="9">
    <source>
        <dbReference type="EMBL" id="ABQ25351.1"/>
    </source>
</evidence>
<protein>
    <submittedName>
        <fullName evidence="9">Secretion protein HlyD family protein</fullName>
    </submittedName>
</protein>
<comment type="subcellular location">
    <subcellularLocation>
        <location evidence="1">Periplasm</location>
    </subcellularLocation>
</comment>
<feature type="coiled-coil region" evidence="6">
    <location>
        <begin position="110"/>
        <end position="137"/>
    </location>
</feature>
<gene>
    <name evidence="9" type="ordered locus">Gura_1147</name>
</gene>
<dbReference type="InterPro" id="IPR050465">
    <property type="entry name" value="UPF0194_transport"/>
</dbReference>
<dbReference type="OrthoDB" id="9778236at2"/>
<dbReference type="Gene3D" id="2.40.30.170">
    <property type="match status" value="1"/>
</dbReference>
<keyword evidence="3" id="KW-0732">Signal</keyword>
<keyword evidence="4" id="KW-0574">Periplasm</keyword>
<dbReference type="InterPro" id="IPR059052">
    <property type="entry name" value="HH_YbhG-like"/>
</dbReference>
<dbReference type="HOGENOM" id="CLU_018816_6_3_7"/>
<dbReference type="GO" id="GO:0042597">
    <property type="term" value="C:periplasmic space"/>
    <property type="evidence" value="ECO:0007669"/>
    <property type="project" value="UniProtKB-SubCell"/>
</dbReference>
<dbReference type="AlphaFoldDB" id="A5GAN9"/>
<dbReference type="Proteomes" id="UP000006695">
    <property type="component" value="Chromosome"/>
</dbReference>
<feature type="domain" description="CusB-like beta-barrel" evidence="8">
    <location>
        <begin position="242"/>
        <end position="324"/>
    </location>
</feature>
<evidence type="ECO:0000256" key="2">
    <source>
        <dbReference type="ARBA" id="ARBA00010602"/>
    </source>
</evidence>
<dbReference type="Pfam" id="PF25954">
    <property type="entry name" value="Beta-barrel_RND_2"/>
    <property type="match status" value="1"/>
</dbReference>
<evidence type="ECO:0000259" key="7">
    <source>
        <dbReference type="Pfam" id="PF25881"/>
    </source>
</evidence>
<evidence type="ECO:0000313" key="10">
    <source>
        <dbReference type="Proteomes" id="UP000006695"/>
    </source>
</evidence>
<evidence type="ECO:0000256" key="4">
    <source>
        <dbReference type="ARBA" id="ARBA00022764"/>
    </source>
</evidence>
<accession>A5GAN9</accession>
<sequence length="328" mass="36220">MNRRIVVVVGAVIAIAAAAAYLINSSSRNRKGTVHVSGNIEVIAVEASFKVPGRVKERPVDEGEMVRPGQLIARLDSEDFEHEVSRTRSEAEAMRAVLAELEAGSRPEEIAQARAALARAESEAKRLDTEYRREKALFAKEVIPQRELDTARTAYETSQAVAREAREAFILVRKGPRRERIDQARARLREAEAALALAQTRLGYTTLTATLAGLVLSKNVEPGEQVAAGTPVITVGDINNTWLRAYIAETDLGRVKVGQKAQVTTDTWPGKVYEGRVSFISPEAEFTPKNVQTEKERVKLVYRIKITIPNPQMELKPGMPADAEIEIR</sequence>
<evidence type="ECO:0000259" key="8">
    <source>
        <dbReference type="Pfam" id="PF25954"/>
    </source>
</evidence>
<dbReference type="STRING" id="351605.Gura_1147"/>
<dbReference type="PANTHER" id="PTHR32347">
    <property type="entry name" value="EFFLUX SYSTEM COMPONENT YKNX-RELATED"/>
    <property type="match status" value="1"/>
</dbReference>
<dbReference type="PANTHER" id="PTHR32347:SF29">
    <property type="entry name" value="UPF0194 MEMBRANE PROTEIN YBHG"/>
    <property type="match status" value="1"/>
</dbReference>
<dbReference type="Pfam" id="PF25881">
    <property type="entry name" value="HH_YBHG"/>
    <property type="match status" value="1"/>
</dbReference>
<organism evidence="9 10">
    <name type="scientific">Geotalea uraniireducens (strain Rf4)</name>
    <name type="common">Geobacter uraniireducens</name>
    <dbReference type="NCBI Taxonomy" id="351605"/>
    <lineage>
        <taxon>Bacteria</taxon>
        <taxon>Pseudomonadati</taxon>
        <taxon>Thermodesulfobacteriota</taxon>
        <taxon>Desulfuromonadia</taxon>
        <taxon>Geobacterales</taxon>
        <taxon>Geobacteraceae</taxon>
        <taxon>Geotalea</taxon>
    </lineage>
</organism>
<reference evidence="9 10" key="1">
    <citation type="submission" date="2007-05" db="EMBL/GenBank/DDBJ databases">
        <title>Complete sequence of Geobacter uraniireducens Rf4.</title>
        <authorList>
            <consortium name="US DOE Joint Genome Institute"/>
            <person name="Copeland A."/>
            <person name="Lucas S."/>
            <person name="Lapidus A."/>
            <person name="Barry K."/>
            <person name="Detter J.C."/>
            <person name="Glavina del Rio T."/>
            <person name="Hammon N."/>
            <person name="Israni S."/>
            <person name="Dalin E."/>
            <person name="Tice H."/>
            <person name="Pitluck S."/>
            <person name="Chertkov O."/>
            <person name="Brettin T."/>
            <person name="Bruce D."/>
            <person name="Han C."/>
            <person name="Schmutz J."/>
            <person name="Larimer F."/>
            <person name="Land M."/>
            <person name="Hauser L."/>
            <person name="Kyrpides N."/>
            <person name="Mikhailova N."/>
            <person name="Shelobolina E."/>
            <person name="Aklujkar M."/>
            <person name="Lovley D."/>
            <person name="Richardson P."/>
        </authorList>
    </citation>
    <scope>NUCLEOTIDE SEQUENCE [LARGE SCALE GENOMIC DNA]</scope>
    <source>
        <strain evidence="9 10">Rf4</strain>
    </source>
</reference>
<dbReference type="EMBL" id="CP000698">
    <property type="protein sequence ID" value="ABQ25351.1"/>
    <property type="molecule type" value="Genomic_DNA"/>
</dbReference>